<accession>X1FWC0</accession>
<sequence length="184" mass="21716">MVKIEGEKAYPIYSVRIAYTYEINDDNRKYIGKNRILPNGRAKDAISPSLMYKEEQDINKIMQEAKEDIWAGYIRVHDRHTLEKGRMVIDKPKLESIDVSLLRYETWNSGWFSHWTFDDGRKNIEYVESFGRLVTRMERIDDYCLMGAEDKWRWHGKSDDGKEDTDPPCRCMGCKAKGIVRIDH</sequence>
<proteinExistence type="predicted"/>
<dbReference type="EMBL" id="BARU01000004">
    <property type="protein sequence ID" value="GAH25053.1"/>
    <property type="molecule type" value="Genomic_DNA"/>
</dbReference>
<comment type="caution">
    <text evidence="1">The sequence shown here is derived from an EMBL/GenBank/DDBJ whole genome shotgun (WGS) entry which is preliminary data.</text>
</comment>
<evidence type="ECO:0000313" key="1">
    <source>
        <dbReference type="EMBL" id="GAH25053.1"/>
    </source>
</evidence>
<protein>
    <submittedName>
        <fullName evidence="1">Uncharacterized protein</fullName>
    </submittedName>
</protein>
<dbReference type="AlphaFoldDB" id="X1FWC0"/>
<reference evidence="1" key="1">
    <citation type="journal article" date="2014" name="Front. Microbiol.">
        <title>High frequency of phylogenetically diverse reductive dehalogenase-homologous genes in deep subseafloor sedimentary metagenomes.</title>
        <authorList>
            <person name="Kawai M."/>
            <person name="Futagami T."/>
            <person name="Toyoda A."/>
            <person name="Takaki Y."/>
            <person name="Nishi S."/>
            <person name="Hori S."/>
            <person name="Arai W."/>
            <person name="Tsubouchi T."/>
            <person name="Morono Y."/>
            <person name="Uchiyama I."/>
            <person name="Ito T."/>
            <person name="Fujiyama A."/>
            <person name="Inagaki F."/>
            <person name="Takami H."/>
        </authorList>
    </citation>
    <scope>NUCLEOTIDE SEQUENCE</scope>
    <source>
        <strain evidence="1">Expedition CK06-06</strain>
    </source>
</reference>
<gene>
    <name evidence="1" type="ORF">S03H2_00064</name>
</gene>
<name>X1FWC0_9ZZZZ</name>
<organism evidence="1">
    <name type="scientific">marine sediment metagenome</name>
    <dbReference type="NCBI Taxonomy" id="412755"/>
    <lineage>
        <taxon>unclassified sequences</taxon>
        <taxon>metagenomes</taxon>
        <taxon>ecological metagenomes</taxon>
    </lineage>
</organism>